<dbReference type="EMBL" id="JACEIK010002391">
    <property type="protein sequence ID" value="MCD9560867.1"/>
    <property type="molecule type" value="Genomic_DNA"/>
</dbReference>
<keyword evidence="2" id="KW-1185">Reference proteome</keyword>
<dbReference type="Proteomes" id="UP000823775">
    <property type="component" value="Unassembled WGS sequence"/>
</dbReference>
<protein>
    <submittedName>
        <fullName evidence="1">Uncharacterized protein</fullName>
    </submittedName>
</protein>
<accession>A0ABS8URP0</accession>
<evidence type="ECO:0000313" key="1">
    <source>
        <dbReference type="EMBL" id="MCD9560867.1"/>
    </source>
</evidence>
<reference evidence="1 2" key="1">
    <citation type="journal article" date="2021" name="BMC Genomics">
        <title>Datura genome reveals duplications of psychoactive alkaloid biosynthetic genes and high mutation rate following tissue culture.</title>
        <authorList>
            <person name="Rajewski A."/>
            <person name="Carter-House D."/>
            <person name="Stajich J."/>
            <person name="Litt A."/>
        </authorList>
    </citation>
    <scope>NUCLEOTIDE SEQUENCE [LARGE SCALE GENOMIC DNA]</scope>
    <source>
        <strain evidence="1">AR-01</strain>
    </source>
</reference>
<proteinExistence type="predicted"/>
<evidence type="ECO:0000313" key="2">
    <source>
        <dbReference type="Proteomes" id="UP000823775"/>
    </source>
</evidence>
<comment type="caution">
    <text evidence="1">The sequence shown here is derived from an EMBL/GenBank/DDBJ whole genome shotgun (WGS) entry which is preliminary data.</text>
</comment>
<sequence length="62" mass="7207">MVTDRDSWSLELGFSVSTSLLTTRQYESYQHSMTHGYWAYFGYSLNFIPPMDTTVVPPRHNS</sequence>
<name>A0ABS8URP0_DATST</name>
<feature type="non-terminal residue" evidence="1">
    <location>
        <position position="62"/>
    </location>
</feature>
<gene>
    <name evidence="1" type="ORF">HAX54_019688</name>
</gene>
<organism evidence="1 2">
    <name type="scientific">Datura stramonium</name>
    <name type="common">Jimsonweed</name>
    <name type="synonym">Common thornapple</name>
    <dbReference type="NCBI Taxonomy" id="4076"/>
    <lineage>
        <taxon>Eukaryota</taxon>
        <taxon>Viridiplantae</taxon>
        <taxon>Streptophyta</taxon>
        <taxon>Embryophyta</taxon>
        <taxon>Tracheophyta</taxon>
        <taxon>Spermatophyta</taxon>
        <taxon>Magnoliopsida</taxon>
        <taxon>eudicotyledons</taxon>
        <taxon>Gunneridae</taxon>
        <taxon>Pentapetalae</taxon>
        <taxon>asterids</taxon>
        <taxon>lamiids</taxon>
        <taxon>Solanales</taxon>
        <taxon>Solanaceae</taxon>
        <taxon>Solanoideae</taxon>
        <taxon>Datureae</taxon>
        <taxon>Datura</taxon>
    </lineage>
</organism>